<name>A0A316WEW3_9FLAO</name>
<dbReference type="Gene3D" id="1.10.260.40">
    <property type="entry name" value="lambda repressor-like DNA-binding domains"/>
    <property type="match status" value="1"/>
</dbReference>
<dbReference type="PROSITE" id="PS50943">
    <property type="entry name" value="HTH_CROC1"/>
    <property type="match status" value="1"/>
</dbReference>
<proteinExistence type="predicted"/>
<gene>
    <name evidence="2" type="ORF">C1638_020510</name>
</gene>
<dbReference type="InterPro" id="IPR001387">
    <property type="entry name" value="Cro/C1-type_HTH"/>
</dbReference>
<evidence type="ECO:0000313" key="2">
    <source>
        <dbReference type="EMBL" id="PWN59952.1"/>
    </source>
</evidence>
<dbReference type="Pfam" id="PF01381">
    <property type="entry name" value="HTH_3"/>
    <property type="match status" value="1"/>
</dbReference>
<evidence type="ECO:0000259" key="1">
    <source>
        <dbReference type="PROSITE" id="PS50943"/>
    </source>
</evidence>
<organism evidence="2 3">
    <name type="scientific">Chryseobacterium oncorhynchi</name>
    <dbReference type="NCBI Taxonomy" id="741074"/>
    <lineage>
        <taxon>Bacteria</taxon>
        <taxon>Pseudomonadati</taxon>
        <taxon>Bacteroidota</taxon>
        <taxon>Flavobacteriia</taxon>
        <taxon>Flavobacteriales</taxon>
        <taxon>Weeksellaceae</taxon>
        <taxon>Chryseobacterium group</taxon>
        <taxon>Chryseobacterium</taxon>
    </lineage>
</organism>
<dbReference type="CDD" id="cd00093">
    <property type="entry name" value="HTH_XRE"/>
    <property type="match status" value="1"/>
</dbReference>
<comment type="caution">
    <text evidence="2">The sequence shown here is derived from an EMBL/GenBank/DDBJ whole genome shotgun (WGS) entry which is preliminary data.</text>
</comment>
<reference evidence="2" key="1">
    <citation type="submission" date="2018-04" db="EMBL/GenBank/DDBJ databases">
        <title>Draft Genome Sequences of Chryseobacterium lactis NCTC11390T isolated from milk, Chryseobacterium oncorhynchi 701B-08T from rainbow trout, and Chryseobacterium viscerum 687B-08T from diseased fish.</title>
        <authorList>
            <person name="Jeong J.-J."/>
            <person name="Lee Y.J."/>
            <person name="Pathiraja D."/>
            <person name="Park B."/>
            <person name="Choi I.-G."/>
            <person name="Kim K.D."/>
        </authorList>
    </citation>
    <scope>NUCLEOTIDE SEQUENCE [LARGE SCALE GENOMIC DNA]</scope>
    <source>
        <strain evidence="2">701B-08</strain>
    </source>
</reference>
<dbReference type="EMBL" id="PPEI02000009">
    <property type="protein sequence ID" value="PWN59952.1"/>
    <property type="molecule type" value="Genomic_DNA"/>
</dbReference>
<protein>
    <submittedName>
        <fullName evidence="2">XRE family transcriptional regulator</fullName>
    </submittedName>
</protein>
<dbReference type="AlphaFoldDB" id="A0A316WEW3"/>
<accession>A0A316WEW3</accession>
<sequence>MKSIEDNLDILDKRKVVAGIIKKKREEMKISQSKLAAAVGLSKSSIYRIENAAFSPNADQLYLILTFLNIKFSLDDKEL</sequence>
<dbReference type="SMART" id="SM00530">
    <property type="entry name" value="HTH_XRE"/>
    <property type="match status" value="1"/>
</dbReference>
<dbReference type="RefSeq" id="WP_109623797.1">
    <property type="nucleotide sequence ID" value="NZ_PPEI02000009.1"/>
</dbReference>
<keyword evidence="3" id="KW-1185">Reference proteome</keyword>
<dbReference type="SUPFAM" id="SSF47413">
    <property type="entry name" value="lambda repressor-like DNA-binding domains"/>
    <property type="match status" value="1"/>
</dbReference>
<dbReference type="Proteomes" id="UP000236182">
    <property type="component" value="Unassembled WGS sequence"/>
</dbReference>
<feature type="domain" description="HTH cro/C1-type" evidence="1">
    <location>
        <begin position="21"/>
        <end position="77"/>
    </location>
</feature>
<dbReference type="InterPro" id="IPR010982">
    <property type="entry name" value="Lambda_DNA-bd_dom_sf"/>
</dbReference>
<dbReference type="OrthoDB" id="1357763at2"/>
<evidence type="ECO:0000313" key="3">
    <source>
        <dbReference type="Proteomes" id="UP000236182"/>
    </source>
</evidence>
<dbReference type="GO" id="GO:0003677">
    <property type="term" value="F:DNA binding"/>
    <property type="evidence" value="ECO:0007669"/>
    <property type="project" value="InterPro"/>
</dbReference>